<dbReference type="InterPro" id="IPR012347">
    <property type="entry name" value="Ferritin-like"/>
</dbReference>
<dbReference type="Proteomes" id="UP000654345">
    <property type="component" value="Unassembled WGS sequence"/>
</dbReference>
<dbReference type="Gene3D" id="1.20.1260.10">
    <property type="match status" value="1"/>
</dbReference>
<gene>
    <name evidence="1" type="ORF">KSB_23710</name>
</gene>
<dbReference type="InterPro" id="IPR052703">
    <property type="entry name" value="Aromatic_CoA_ox/epox"/>
</dbReference>
<dbReference type="EMBL" id="BNJG01000001">
    <property type="protein sequence ID" value="GHO53896.1"/>
    <property type="molecule type" value="Genomic_DNA"/>
</dbReference>
<name>A0ABQ3UML0_9CHLR</name>
<proteinExistence type="predicted"/>
<protein>
    <submittedName>
        <fullName evidence="1">Phenylacetate-CoA oxygenase subunit PaaI</fullName>
    </submittedName>
</protein>
<dbReference type="InterPro" id="IPR009078">
    <property type="entry name" value="Ferritin-like_SF"/>
</dbReference>
<reference evidence="1 2" key="1">
    <citation type="journal article" date="2021" name="Int. J. Syst. Evol. Microbiol.">
        <title>Reticulibacter mediterranei gen. nov., sp. nov., within the new family Reticulibacteraceae fam. nov., and Ktedonospora formicarum gen. nov., sp. nov., Ktedonobacter robiniae sp. nov., Dictyobacter formicarum sp. nov. and Dictyobacter arantiisoli sp. nov., belonging to the class Ktedonobacteria.</title>
        <authorList>
            <person name="Yabe S."/>
            <person name="Zheng Y."/>
            <person name="Wang C.M."/>
            <person name="Sakai Y."/>
            <person name="Abe K."/>
            <person name="Yokota A."/>
            <person name="Donadio S."/>
            <person name="Cavaletti L."/>
            <person name="Monciardini P."/>
        </authorList>
    </citation>
    <scope>NUCLEOTIDE SEQUENCE [LARGE SCALE GENOMIC DNA]</scope>
    <source>
        <strain evidence="1 2">SOSP1-30</strain>
    </source>
</reference>
<dbReference type="PANTHER" id="PTHR30458">
    <property type="entry name" value="PHENYLACETIC ACID DEGRADATION PROTEIN PAA"/>
    <property type="match status" value="1"/>
</dbReference>
<dbReference type="SUPFAM" id="SSF47240">
    <property type="entry name" value="Ferritin-like"/>
    <property type="match status" value="1"/>
</dbReference>
<dbReference type="InterPro" id="IPR007814">
    <property type="entry name" value="PaaA_PaaC"/>
</dbReference>
<keyword evidence="2" id="KW-1185">Reference proteome</keyword>
<dbReference type="Pfam" id="PF05138">
    <property type="entry name" value="PaaA_PaaC"/>
    <property type="match status" value="1"/>
</dbReference>
<accession>A0ABQ3UML0</accession>
<evidence type="ECO:0000313" key="1">
    <source>
        <dbReference type="EMBL" id="GHO53896.1"/>
    </source>
</evidence>
<sequence length="258" mass="28817">MTTTMRTDHAALFAVLSSLADNKQAIGRRYAFWCNGAPTLEAAVAAAAMTQDELGHARTLYPLLANFTQAQADPAQVEPETRTLNYALSFLDHDFAGWSDFVATNFLLDTALTTFFAAAQRSTYEPLGARARKILLEERIHAAHADGWVRRLMKAGGAVRATMSASLLGLWEETLCWFGPEDDPAMQRLYQEGIIDATPDVLRARFLHTIMPTLQAVDFEVQVTFDSENKSWRVTQVLPWERWDVAARRLRPQGQGAQ</sequence>
<dbReference type="RefSeq" id="WP_201370666.1">
    <property type="nucleotide sequence ID" value="NZ_BNJG01000001.1"/>
</dbReference>
<organism evidence="1 2">
    <name type="scientific">Ktedonobacter robiniae</name>
    <dbReference type="NCBI Taxonomy" id="2778365"/>
    <lineage>
        <taxon>Bacteria</taxon>
        <taxon>Bacillati</taxon>
        <taxon>Chloroflexota</taxon>
        <taxon>Ktedonobacteria</taxon>
        <taxon>Ktedonobacterales</taxon>
        <taxon>Ktedonobacteraceae</taxon>
        <taxon>Ktedonobacter</taxon>
    </lineage>
</organism>
<evidence type="ECO:0000313" key="2">
    <source>
        <dbReference type="Proteomes" id="UP000654345"/>
    </source>
</evidence>
<comment type="caution">
    <text evidence="1">The sequence shown here is derived from an EMBL/GenBank/DDBJ whole genome shotgun (WGS) entry which is preliminary data.</text>
</comment>
<dbReference type="PANTHER" id="PTHR30458:SF0">
    <property type="entry name" value="1,2-PHENYLACETYL-COA EPOXIDASE, SUBUNIT C"/>
    <property type="match status" value="1"/>
</dbReference>